<evidence type="ECO:0000256" key="5">
    <source>
        <dbReference type="ARBA" id="ARBA00022839"/>
    </source>
</evidence>
<dbReference type="Proteomes" id="UP000644756">
    <property type="component" value="Unassembled WGS sequence"/>
</dbReference>
<feature type="domain" description="RecJ OB" evidence="8">
    <location>
        <begin position="447"/>
        <end position="532"/>
    </location>
</feature>
<evidence type="ECO:0000313" key="10">
    <source>
        <dbReference type="Proteomes" id="UP000644756"/>
    </source>
</evidence>
<evidence type="ECO:0000256" key="3">
    <source>
        <dbReference type="ARBA" id="ARBA00022722"/>
    </source>
</evidence>
<keyword evidence="4" id="KW-0378">Hydrolase</keyword>
<feature type="domain" description="DHHA1" evidence="7">
    <location>
        <begin position="344"/>
        <end position="433"/>
    </location>
</feature>
<dbReference type="Gene3D" id="3.90.1640.30">
    <property type="match status" value="1"/>
</dbReference>
<dbReference type="Pfam" id="PF17768">
    <property type="entry name" value="RecJ_OB"/>
    <property type="match status" value="1"/>
</dbReference>
<dbReference type="GO" id="GO:0008409">
    <property type="term" value="F:5'-3' exonuclease activity"/>
    <property type="evidence" value="ECO:0007669"/>
    <property type="project" value="InterPro"/>
</dbReference>
<evidence type="ECO:0000259" key="8">
    <source>
        <dbReference type="Pfam" id="PF17768"/>
    </source>
</evidence>
<dbReference type="InterPro" id="IPR003156">
    <property type="entry name" value="DHHA1_dom"/>
</dbReference>
<dbReference type="AlphaFoldDB" id="A0A917FTN3"/>
<evidence type="ECO:0000259" key="7">
    <source>
        <dbReference type="Pfam" id="PF02272"/>
    </source>
</evidence>
<dbReference type="NCBIfam" id="TIGR00644">
    <property type="entry name" value="recJ"/>
    <property type="match status" value="1"/>
</dbReference>
<reference evidence="9" key="1">
    <citation type="journal article" date="2014" name="Int. J. Syst. Evol. Microbiol.">
        <title>Complete genome sequence of Corynebacterium casei LMG S-19264T (=DSM 44701T), isolated from a smear-ripened cheese.</title>
        <authorList>
            <consortium name="US DOE Joint Genome Institute (JGI-PGF)"/>
            <person name="Walter F."/>
            <person name="Albersmeier A."/>
            <person name="Kalinowski J."/>
            <person name="Ruckert C."/>
        </authorList>
    </citation>
    <scope>NUCLEOTIDE SEQUENCE</scope>
    <source>
        <strain evidence="9">CGMCC 1.12987</strain>
    </source>
</reference>
<name>A0A917FTN3_9BACL</name>
<keyword evidence="5" id="KW-0269">Exonuclease</keyword>
<dbReference type="Gene3D" id="3.10.310.30">
    <property type="match status" value="1"/>
</dbReference>
<dbReference type="Pfam" id="PF01368">
    <property type="entry name" value="DHH"/>
    <property type="match status" value="1"/>
</dbReference>
<organism evidence="9 10">
    <name type="scientific">Paenibacillus abyssi</name>
    <dbReference type="NCBI Taxonomy" id="1340531"/>
    <lineage>
        <taxon>Bacteria</taxon>
        <taxon>Bacillati</taxon>
        <taxon>Bacillota</taxon>
        <taxon>Bacilli</taxon>
        <taxon>Bacillales</taxon>
        <taxon>Paenibacillaceae</taxon>
        <taxon>Paenibacillus</taxon>
    </lineage>
</organism>
<evidence type="ECO:0000259" key="6">
    <source>
        <dbReference type="Pfam" id="PF01368"/>
    </source>
</evidence>
<feature type="domain" description="DDH" evidence="6">
    <location>
        <begin position="79"/>
        <end position="230"/>
    </location>
</feature>
<evidence type="ECO:0000256" key="1">
    <source>
        <dbReference type="ARBA" id="ARBA00005915"/>
    </source>
</evidence>
<evidence type="ECO:0000313" key="9">
    <source>
        <dbReference type="EMBL" id="GGG07658.1"/>
    </source>
</evidence>
<keyword evidence="10" id="KW-1185">Reference proteome</keyword>
<dbReference type="Pfam" id="PF02272">
    <property type="entry name" value="DHHA1"/>
    <property type="match status" value="1"/>
</dbReference>
<evidence type="ECO:0000256" key="4">
    <source>
        <dbReference type="ARBA" id="ARBA00022801"/>
    </source>
</evidence>
<dbReference type="PANTHER" id="PTHR30255:SF2">
    <property type="entry name" value="SINGLE-STRANDED-DNA-SPECIFIC EXONUCLEASE RECJ"/>
    <property type="match status" value="1"/>
</dbReference>
<accession>A0A917FTN3</accession>
<evidence type="ECO:0000256" key="2">
    <source>
        <dbReference type="ARBA" id="ARBA00019841"/>
    </source>
</evidence>
<dbReference type="GO" id="GO:0006310">
    <property type="term" value="P:DNA recombination"/>
    <property type="evidence" value="ECO:0007669"/>
    <property type="project" value="InterPro"/>
</dbReference>
<reference evidence="9" key="2">
    <citation type="submission" date="2020-09" db="EMBL/GenBank/DDBJ databases">
        <authorList>
            <person name="Sun Q."/>
            <person name="Zhou Y."/>
        </authorList>
    </citation>
    <scope>NUCLEOTIDE SEQUENCE</scope>
    <source>
        <strain evidence="9">CGMCC 1.12987</strain>
    </source>
</reference>
<dbReference type="InterPro" id="IPR051673">
    <property type="entry name" value="SSDNA_exonuclease_RecJ"/>
</dbReference>
<dbReference type="RefSeq" id="WP_188531468.1">
    <property type="nucleotide sequence ID" value="NZ_BMGR01000008.1"/>
</dbReference>
<dbReference type="PANTHER" id="PTHR30255">
    <property type="entry name" value="SINGLE-STRANDED-DNA-SPECIFIC EXONUCLEASE RECJ"/>
    <property type="match status" value="1"/>
</dbReference>
<sequence>MEWTEKPNLCSDDVAAYHSSAFLIEPLTAKMLFARGIASEDTFWKYAYPTISDLHDPFLLRDMKKAVIRIVRAIKNHERIVIYGDYDVDGITSASLLYKGLCFFGADVSAVLPTRKDGYGLTAIAIERMVLIDPALIITVDNGSNAYEALRYAASKGIDVIVTDHHEITGSHPNCHAFVNPKRDDNDYPNPYLAGAGVAYKLVHALFVASGNHEWRIHAWQYIELAALGTIADLMQLTGENRVIAKLGIQKMNADPSPRLRELFRLLNLNSIDSSTISFLIAPIFNSCGRIGDPNEALHALISDDTKTKEFERFIEQNKKRKRLTQECFQLLDQSIISQGLHRQKVIVACGDYSEGIIGILAARVTDKYHKPAIIITNEGKGSGRSVQNTQFSIINTVARCADLLKAYGGHQAAAGLTVDLACLNQFRTSLQNAAAHEPPIIPIKYYDSSFQLSDCTNALFENFMLMEPFGMGNQKPVFLTTGMAEAFERFGNQKQHAKYRIGSKSALLFGRAEYIHSNSCSQFRFLYSPNSYEKRDFVINDIQSI</sequence>
<dbReference type="EMBL" id="BMGR01000008">
    <property type="protein sequence ID" value="GGG07658.1"/>
    <property type="molecule type" value="Genomic_DNA"/>
</dbReference>
<dbReference type="InterPro" id="IPR004610">
    <property type="entry name" value="RecJ"/>
</dbReference>
<dbReference type="GO" id="GO:0003676">
    <property type="term" value="F:nucleic acid binding"/>
    <property type="evidence" value="ECO:0007669"/>
    <property type="project" value="InterPro"/>
</dbReference>
<comment type="caution">
    <text evidence="9">The sequence shown here is derived from an EMBL/GenBank/DDBJ whole genome shotgun (WGS) entry which is preliminary data.</text>
</comment>
<protein>
    <recommendedName>
        <fullName evidence="2">Single-stranded-DNA-specific exonuclease RecJ</fullName>
    </recommendedName>
</protein>
<proteinExistence type="inferred from homology"/>
<dbReference type="InterPro" id="IPR038763">
    <property type="entry name" value="DHH_sf"/>
</dbReference>
<dbReference type="InterPro" id="IPR001667">
    <property type="entry name" value="DDH_dom"/>
</dbReference>
<keyword evidence="3" id="KW-0540">Nuclease</keyword>
<gene>
    <name evidence="9" type="ORF">GCM10010916_25670</name>
</gene>
<dbReference type="SUPFAM" id="SSF64182">
    <property type="entry name" value="DHH phosphoesterases"/>
    <property type="match status" value="1"/>
</dbReference>
<dbReference type="InterPro" id="IPR041122">
    <property type="entry name" value="RecJ_OB"/>
</dbReference>
<dbReference type="GO" id="GO:0006281">
    <property type="term" value="P:DNA repair"/>
    <property type="evidence" value="ECO:0007669"/>
    <property type="project" value="InterPro"/>
</dbReference>
<comment type="similarity">
    <text evidence="1">Belongs to the RecJ family.</text>
</comment>